<evidence type="ECO:0000256" key="1">
    <source>
        <dbReference type="SAM" id="SignalP"/>
    </source>
</evidence>
<evidence type="ECO:0008006" key="4">
    <source>
        <dbReference type="Google" id="ProtNLM"/>
    </source>
</evidence>
<dbReference type="EMBL" id="JACOGA010000011">
    <property type="protein sequence ID" value="MBC3874464.1"/>
    <property type="molecule type" value="Genomic_DNA"/>
</dbReference>
<evidence type="ECO:0000313" key="2">
    <source>
        <dbReference type="EMBL" id="MBC3874464.1"/>
    </source>
</evidence>
<name>A0ABR6YD31_9BURK</name>
<reference evidence="2 3" key="1">
    <citation type="submission" date="2020-08" db="EMBL/GenBank/DDBJ databases">
        <title>Novel species isolated from subtropical streams in China.</title>
        <authorList>
            <person name="Lu H."/>
        </authorList>
    </citation>
    <scope>NUCLEOTIDE SEQUENCE [LARGE SCALE GENOMIC DNA]</scope>
    <source>
        <strain evidence="2 3">LX15W</strain>
    </source>
</reference>
<accession>A0ABR6YD31</accession>
<sequence length="195" mass="21826">MKIYATLLLLITVMISTGCGNQIPDNPKSENTSASGTTDSFQPSIKQIIHDINEVNNKCRGLPGDSVEGKTACEKRDELMLKVERAGWCWGPEEAPGSQKNWIKCNDDPARAPKRQWYAHDINHSDCVTSSSPADKIRNFQEFGQVPITRDLPNDAVEVEIEIGNGKSQVWTFYRSLNECTASLPKSHKIDKKYE</sequence>
<proteinExistence type="predicted"/>
<organism evidence="2 3">
    <name type="scientific">Undibacterium flavidum</name>
    <dbReference type="NCBI Taxonomy" id="2762297"/>
    <lineage>
        <taxon>Bacteria</taxon>
        <taxon>Pseudomonadati</taxon>
        <taxon>Pseudomonadota</taxon>
        <taxon>Betaproteobacteria</taxon>
        <taxon>Burkholderiales</taxon>
        <taxon>Oxalobacteraceae</taxon>
        <taxon>Undibacterium</taxon>
    </lineage>
</organism>
<keyword evidence="3" id="KW-1185">Reference proteome</keyword>
<dbReference type="RefSeq" id="WP_186942457.1">
    <property type="nucleotide sequence ID" value="NZ_JACOGA010000011.1"/>
</dbReference>
<gene>
    <name evidence="2" type="ORF">H8K55_12765</name>
</gene>
<protein>
    <recommendedName>
        <fullName evidence="4">Lipoprotein</fullName>
    </recommendedName>
</protein>
<evidence type="ECO:0000313" key="3">
    <source>
        <dbReference type="Proteomes" id="UP000624279"/>
    </source>
</evidence>
<comment type="caution">
    <text evidence="2">The sequence shown here is derived from an EMBL/GenBank/DDBJ whole genome shotgun (WGS) entry which is preliminary data.</text>
</comment>
<feature type="chain" id="PRO_5046580745" description="Lipoprotein" evidence="1">
    <location>
        <begin position="21"/>
        <end position="195"/>
    </location>
</feature>
<dbReference type="Proteomes" id="UP000624279">
    <property type="component" value="Unassembled WGS sequence"/>
</dbReference>
<feature type="signal peptide" evidence="1">
    <location>
        <begin position="1"/>
        <end position="20"/>
    </location>
</feature>
<dbReference type="PROSITE" id="PS51257">
    <property type="entry name" value="PROKAR_LIPOPROTEIN"/>
    <property type="match status" value="1"/>
</dbReference>
<keyword evidence="1" id="KW-0732">Signal</keyword>